<evidence type="ECO:0000313" key="2">
    <source>
        <dbReference type="EMBL" id="POW16701.1"/>
    </source>
</evidence>
<feature type="non-terminal residue" evidence="2">
    <location>
        <position position="441"/>
    </location>
</feature>
<protein>
    <recommendedName>
        <fullName evidence="1">Tet-like 2OG-Fe(II) oxygenase domain-containing protein</fullName>
    </recommendedName>
</protein>
<dbReference type="Pfam" id="PF20515">
    <property type="entry name" value="2OG-FeII_Oxy_6"/>
    <property type="match status" value="1"/>
</dbReference>
<feature type="domain" description="Tet-like 2OG-Fe(II) oxygenase" evidence="1">
    <location>
        <begin position="266"/>
        <end position="382"/>
    </location>
</feature>
<dbReference type="Proteomes" id="UP000239156">
    <property type="component" value="Unassembled WGS sequence"/>
</dbReference>
<dbReference type="InterPro" id="IPR046798">
    <property type="entry name" value="2OG-FeII_Oxy_6"/>
</dbReference>
<dbReference type="VEuPathDB" id="FungiDB:PSTT_01152"/>
<sequence>MYPDYYDSYEGCCHSWPIKQTTPSGSHYNDHGNESFQAGAFHLTRGRGQCGAFQVDYTNRRGQSGAFQAHYTNGRGQSGAFRAHYTNGRGQSGAFQAHYTNGSVNVVPSELIILMEGVKVVPSSTDKSSPQPIQISRSAKQLLSHLPNKLQDNINSRTFNSLEDDKIRPFVLNLHLHPANTIKINFSHHDSKKLVVTADNKGEKIPFMAHLHELSEDSLAVSQLSEIVQDLHLMGQNRYPIFPKTMLSGTMKGIGFREAMEDNHFAAFKNNYSFMEEFGLPNWSDSEWKDFPIEEKNSVFSNVIVTNNDFTNEPHKDNDNNTFTYSIFAYINPQTGQPIIPHSPQCGPTIRFPEYNCELNLGISPGIIELVWASNQVEHHTTIAADGFCSTDELTHFGSLFQTSGTMIECAEILANLFPDEKAARIYGRSKRNEVENRRAV</sequence>
<keyword evidence="3" id="KW-1185">Reference proteome</keyword>
<comment type="caution">
    <text evidence="2">The sequence shown here is derived from an EMBL/GenBank/DDBJ whole genome shotgun (WGS) entry which is preliminary data.</text>
</comment>
<dbReference type="EMBL" id="PKSL01000006">
    <property type="protein sequence ID" value="POW16701.1"/>
    <property type="molecule type" value="Genomic_DNA"/>
</dbReference>
<evidence type="ECO:0000313" key="3">
    <source>
        <dbReference type="Proteomes" id="UP000239156"/>
    </source>
</evidence>
<dbReference type="AlphaFoldDB" id="A0A2S4W4J3"/>
<proteinExistence type="predicted"/>
<gene>
    <name evidence="2" type="ORF">PSTT_01152</name>
</gene>
<name>A0A2S4W4J3_9BASI</name>
<reference evidence="2" key="1">
    <citation type="submission" date="2017-12" db="EMBL/GenBank/DDBJ databases">
        <title>Gene loss provides genomic basis for host adaptation in cereal stripe rust fungi.</title>
        <authorList>
            <person name="Xia C."/>
        </authorList>
    </citation>
    <scope>NUCLEOTIDE SEQUENCE [LARGE SCALE GENOMIC DNA]</scope>
    <source>
        <strain evidence="2">93-210</strain>
    </source>
</reference>
<dbReference type="VEuPathDB" id="FungiDB:PSHT_00426"/>
<dbReference type="VEuPathDB" id="FungiDB:PSHT_15565"/>
<organism evidence="2 3">
    <name type="scientific">Puccinia striiformis</name>
    <dbReference type="NCBI Taxonomy" id="27350"/>
    <lineage>
        <taxon>Eukaryota</taxon>
        <taxon>Fungi</taxon>
        <taxon>Dikarya</taxon>
        <taxon>Basidiomycota</taxon>
        <taxon>Pucciniomycotina</taxon>
        <taxon>Pucciniomycetes</taxon>
        <taxon>Pucciniales</taxon>
        <taxon>Pucciniaceae</taxon>
        <taxon>Puccinia</taxon>
    </lineage>
</organism>
<accession>A0A2S4W4J3</accession>
<evidence type="ECO:0000259" key="1">
    <source>
        <dbReference type="Pfam" id="PF20515"/>
    </source>
</evidence>